<dbReference type="SUPFAM" id="SSF51984">
    <property type="entry name" value="MurCD N-terminal domain"/>
    <property type="match status" value="1"/>
</dbReference>
<evidence type="ECO:0000256" key="10">
    <source>
        <dbReference type="ARBA" id="ARBA00022984"/>
    </source>
</evidence>
<keyword evidence="12 14" id="KW-0961">Cell wall biogenesis/degradation</keyword>
<comment type="pathway">
    <text evidence="2 14">Cell wall biogenesis; peptidoglycan biosynthesis.</text>
</comment>
<accession>A0A1F5YFP0</accession>
<feature type="domain" description="Mur ligase central" evidence="17">
    <location>
        <begin position="110"/>
        <end position="288"/>
    </location>
</feature>
<keyword evidence="9 14" id="KW-0133">Cell shape</keyword>
<dbReference type="PANTHER" id="PTHR43445:SF3">
    <property type="entry name" value="UDP-N-ACETYLMURAMATE--L-ALANINE LIGASE"/>
    <property type="match status" value="1"/>
</dbReference>
<dbReference type="GO" id="GO:0008763">
    <property type="term" value="F:UDP-N-acetylmuramate-L-alanine ligase activity"/>
    <property type="evidence" value="ECO:0007669"/>
    <property type="project" value="UniProtKB-UniRule"/>
</dbReference>
<dbReference type="InterPro" id="IPR013221">
    <property type="entry name" value="Mur_ligase_cen"/>
</dbReference>
<comment type="catalytic activity">
    <reaction evidence="13 14">
        <text>UDP-N-acetyl-alpha-D-muramate + L-alanine + ATP = UDP-N-acetyl-alpha-D-muramoyl-L-alanine + ADP + phosphate + H(+)</text>
        <dbReference type="Rhea" id="RHEA:23372"/>
        <dbReference type="ChEBI" id="CHEBI:15378"/>
        <dbReference type="ChEBI" id="CHEBI:30616"/>
        <dbReference type="ChEBI" id="CHEBI:43474"/>
        <dbReference type="ChEBI" id="CHEBI:57972"/>
        <dbReference type="ChEBI" id="CHEBI:70757"/>
        <dbReference type="ChEBI" id="CHEBI:83898"/>
        <dbReference type="ChEBI" id="CHEBI:456216"/>
        <dbReference type="EC" id="6.3.2.8"/>
    </reaction>
</comment>
<evidence type="ECO:0000256" key="14">
    <source>
        <dbReference type="HAMAP-Rule" id="MF_00046"/>
    </source>
</evidence>
<dbReference type="SUPFAM" id="SSF53623">
    <property type="entry name" value="MurD-like peptide ligases, catalytic domain"/>
    <property type="match status" value="1"/>
</dbReference>
<evidence type="ECO:0000256" key="13">
    <source>
        <dbReference type="ARBA" id="ARBA00047833"/>
    </source>
</evidence>
<dbReference type="InterPro" id="IPR050061">
    <property type="entry name" value="MurCDEF_pg_biosynth"/>
</dbReference>
<dbReference type="InterPro" id="IPR005758">
    <property type="entry name" value="UDP-N-AcMur_Ala_ligase_MurC"/>
</dbReference>
<keyword evidence="5 14" id="KW-0436">Ligase</keyword>
<comment type="similarity">
    <text evidence="14">Belongs to the MurCDEF family.</text>
</comment>
<dbReference type="HAMAP" id="MF_00046">
    <property type="entry name" value="MurC"/>
    <property type="match status" value="1"/>
</dbReference>
<dbReference type="GO" id="GO:0005524">
    <property type="term" value="F:ATP binding"/>
    <property type="evidence" value="ECO:0007669"/>
    <property type="project" value="UniProtKB-UniRule"/>
</dbReference>
<comment type="caution">
    <text evidence="18">The sequence shown here is derived from an EMBL/GenBank/DDBJ whole genome shotgun (WGS) entry which is preliminary data.</text>
</comment>
<evidence type="ECO:0000259" key="16">
    <source>
        <dbReference type="Pfam" id="PF02875"/>
    </source>
</evidence>
<evidence type="ECO:0000256" key="5">
    <source>
        <dbReference type="ARBA" id="ARBA00022598"/>
    </source>
</evidence>
<evidence type="ECO:0000256" key="3">
    <source>
        <dbReference type="ARBA" id="ARBA00012211"/>
    </source>
</evidence>
<dbReference type="InterPro" id="IPR000713">
    <property type="entry name" value="Mur_ligase_N"/>
</dbReference>
<evidence type="ECO:0000256" key="8">
    <source>
        <dbReference type="ARBA" id="ARBA00022840"/>
    </source>
</evidence>
<dbReference type="InterPro" id="IPR036615">
    <property type="entry name" value="Mur_ligase_C_dom_sf"/>
</dbReference>
<feature type="domain" description="Mur ligase N-terminal catalytic" evidence="15">
    <location>
        <begin position="7"/>
        <end position="104"/>
    </location>
</feature>
<proteinExistence type="inferred from homology"/>
<dbReference type="EC" id="6.3.2.8" evidence="3 14"/>
<keyword evidence="11 14" id="KW-0131">Cell cycle</keyword>
<protein>
    <recommendedName>
        <fullName evidence="3 14">UDP-N-acetylmuramate--L-alanine ligase</fullName>
        <ecNumber evidence="3 14">6.3.2.8</ecNumber>
    </recommendedName>
    <alternativeName>
        <fullName evidence="14">UDP-N-acetylmuramoyl-L-alanine synthetase</fullName>
    </alternativeName>
</protein>
<evidence type="ECO:0000256" key="7">
    <source>
        <dbReference type="ARBA" id="ARBA00022741"/>
    </source>
</evidence>
<evidence type="ECO:0000256" key="2">
    <source>
        <dbReference type="ARBA" id="ARBA00004752"/>
    </source>
</evidence>
<dbReference type="EMBL" id="MFIV01000051">
    <property type="protein sequence ID" value="OGF98997.1"/>
    <property type="molecule type" value="Genomic_DNA"/>
</dbReference>
<keyword evidence="6 14" id="KW-0132">Cell division</keyword>
<evidence type="ECO:0000256" key="12">
    <source>
        <dbReference type="ARBA" id="ARBA00023316"/>
    </source>
</evidence>
<dbReference type="GO" id="GO:0051301">
    <property type="term" value="P:cell division"/>
    <property type="evidence" value="ECO:0007669"/>
    <property type="project" value="UniProtKB-KW"/>
</dbReference>
<comment type="subcellular location">
    <subcellularLocation>
        <location evidence="1 14">Cytoplasm</location>
    </subcellularLocation>
</comment>
<evidence type="ECO:0000313" key="19">
    <source>
        <dbReference type="Proteomes" id="UP000176992"/>
    </source>
</evidence>
<sequence>MYRKVKKIHLVGIGGTGMCGIAEILLEDGYRVTGSDLTASPTTERLASLGAAVHIGHQPENIGEADVVVISSAVREDNVEVAESRRKLVPVIRRAEMLAELMRMKFGIAVAGTHGKTTTTSMIGLVLEQAGLDPTVVVGGRLRALGKHARRGAGELFVAEADEFDHSFLRLSPSIAVITNIDSDHLDCYGSLAKIMEAFTEFANKVPFYGTVVACMDDSPLVSIIPRIERRLLTYGESAQADLQAGDIAYVRGGTECLVSHLGRPLGKLTLQVPGKHNIENALAAVAVSLELGVPFDKIAAALAEFKGVHRRAELKGEAGGRLIFDDFAHHPTEIKATLEALKRGWQRRIVAVFQPHLYTRTRDLSAEFGGSFMQSDVLVVTSIYGSRENPIPGVTGEMVAEAARDRGHRQVVFHPDKETLAESLVDLSRPGDLVVTLGAGDIYRVGEKFLELLGRAKE</sequence>
<name>A0A1F5YFP0_9BACT</name>
<dbReference type="Gene3D" id="3.40.50.720">
    <property type="entry name" value="NAD(P)-binding Rossmann-like Domain"/>
    <property type="match status" value="1"/>
</dbReference>
<keyword evidence="4 14" id="KW-0963">Cytoplasm</keyword>
<dbReference type="GO" id="GO:0005737">
    <property type="term" value="C:cytoplasm"/>
    <property type="evidence" value="ECO:0007669"/>
    <property type="project" value="UniProtKB-SubCell"/>
</dbReference>
<dbReference type="Pfam" id="PF08245">
    <property type="entry name" value="Mur_ligase_M"/>
    <property type="match status" value="1"/>
</dbReference>
<dbReference type="SUPFAM" id="SSF53244">
    <property type="entry name" value="MurD-like peptide ligases, peptide-binding domain"/>
    <property type="match status" value="1"/>
</dbReference>
<dbReference type="GO" id="GO:0071555">
    <property type="term" value="P:cell wall organization"/>
    <property type="evidence" value="ECO:0007669"/>
    <property type="project" value="UniProtKB-KW"/>
</dbReference>
<evidence type="ECO:0000256" key="4">
    <source>
        <dbReference type="ARBA" id="ARBA00022490"/>
    </source>
</evidence>
<dbReference type="GO" id="GO:0008360">
    <property type="term" value="P:regulation of cell shape"/>
    <property type="evidence" value="ECO:0007669"/>
    <property type="project" value="UniProtKB-KW"/>
</dbReference>
<keyword evidence="8 14" id="KW-0067">ATP-binding</keyword>
<dbReference type="GO" id="GO:0009252">
    <property type="term" value="P:peptidoglycan biosynthetic process"/>
    <property type="evidence" value="ECO:0007669"/>
    <property type="project" value="UniProtKB-UniRule"/>
</dbReference>
<feature type="domain" description="Mur ligase C-terminal" evidence="16">
    <location>
        <begin position="311"/>
        <end position="441"/>
    </location>
</feature>
<dbReference type="InterPro" id="IPR004101">
    <property type="entry name" value="Mur_ligase_C"/>
</dbReference>
<keyword evidence="10 14" id="KW-0573">Peptidoglycan synthesis</keyword>
<comment type="function">
    <text evidence="14">Cell wall formation.</text>
</comment>
<evidence type="ECO:0000256" key="11">
    <source>
        <dbReference type="ARBA" id="ARBA00023306"/>
    </source>
</evidence>
<evidence type="ECO:0000259" key="17">
    <source>
        <dbReference type="Pfam" id="PF08245"/>
    </source>
</evidence>
<feature type="binding site" evidence="14">
    <location>
        <begin position="112"/>
        <end position="118"/>
    </location>
    <ligand>
        <name>ATP</name>
        <dbReference type="ChEBI" id="CHEBI:30616"/>
    </ligand>
</feature>
<keyword evidence="7 14" id="KW-0547">Nucleotide-binding</keyword>
<dbReference type="Proteomes" id="UP000176992">
    <property type="component" value="Unassembled WGS sequence"/>
</dbReference>
<dbReference type="Gene3D" id="3.40.1190.10">
    <property type="entry name" value="Mur-like, catalytic domain"/>
    <property type="match status" value="1"/>
</dbReference>
<evidence type="ECO:0000313" key="18">
    <source>
        <dbReference type="EMBL" id="OGF98997.1"/>
    </source>
</evidence>
<dbReference type="Pfam" id="PF01225">
    <property type="entry name" value="Mur_ligase"/>
    <property type="match status" value="1"/>
</dbReference>
<reference evidence="18 19" key="1">
    <citation type="journal article" date="2016" name="Nat. Commun.">
        <title>Thousands of microbial genomes shed light on interconnected biogeochemical processes in an aquifer system.</title>
        <authorList>
            <person name="Anantharaman K."/>
            <person name="Brown C.T."/>
            <person name="Hug L.A."/>
            <person name="Sharon I."/>
            <person name="Castelle C.J."/>
            <person name="Probst A.J."/>
            <person name="Thomas B.C."/>
            <person name="Singh A."/>
            <person name="Wilkins M.J."/>
            <person name="Karaoz U."/>
            <person name="Brodie E.L."/>
            <person name="Williams K.H."/>
            <person name="Hubbard S.S."/>
            <person name="Banfield J.F."/>
        </authorList>
    </citation>
    <scope>NUCLEOTIDE SEQUENCE [LARGE SCALE GENOMIC DNA]</scope>
</reference>
<dbReference type="NCBIfam" id="TIGR01082">
    <property type="entry name" value="murC"/>
    <property type="match status" value="1"/>
</dbReference>
<dbReference type="Gene3D" id="3.90.190.20">
    <property type="entry name" value="Mur ligase, C-terminal domain"/>
    <property type="match status" value="1"/>
</dbReference>
<dbReference type="InterPro" id="IPR036565">
    <property type="entry name" value="Mur-like_cat_sf"/>
</dbReference>
<evidence type="ECO:0000259" key="15">
    <source>
        <dbReference type="Pfam" id="PF01225"/>
    </source>
</evidence>
<dbReference type="AlphaFoldDB" id="A0A1F5YFP0"/>
<dbReference type="UniPathway" id="UPA00219"/>
<organism evidence="18 19">
    <name type="scientific">Candidatus Glassbacteria bacterium GWA2_58_10</name>
    <dbReference type="NCBI Taxonomy" id="1817865"/>
    <lineage>
        <taxon>Bacteria</taxon>
        <taxon>Candidatus Glassiibacteriota</taxon>
    </lineage>
</organism>
<dbReference type="Pfam" id="PF02875">
    <property type="entry name" value="Mur_ligase_C"/>
    <property type="match status" value="1"/>
</dbReference>
<dbReference type="PANTHER" id="PTHR43445">
    <property type="entry name" value="UDP-N-ACETYLMURAMATE--L-ALANINE LIGASE-RELATED"/>
    <property type="match status" value="1"/>
</dbReference>
<gene>
    <name evidence="14" type="primary">murC</name>
    <name evidence="18" type="ORF">A2Z86_08640</name>
</gene>
<evidence type="ECO:0000256" key="1">
    <source>
        <dbReference type="ARBA" id="ARBA00004496"/>
    </source>
</evidence>
<evidence type="ECO:0000256" key="9">
    <source>
        <dbReference type="ARBA" id="ARBA00022960"/>
    </source>
</evidence>
<evidence type="ECO:0000256" key="6">
    <source>
        <dbReference type="ARBA" id="ARBA00022618"/>
    </source>
</evidence>